<reference evidence="6" key="1">
    <citation type="submission" date="2022-07" db="EMBL/GenBank/DDBJ databases">
        <authorList>
            <person name="Macas J."/>
            <person name="Novak P."/>
            <person name="Neumann P."/>
        </authorList>
    </citation>
    <scope>NUCLEOTIDE SEQUENCE</scope>
</reference>
<sequence length="541" mass="61543">MKDDEELEMLLDEIPRVTCIVHPNSINSGCYEYDHESGLDVQQKLVENYWYEHHSCVSPVSAFSLKSYGSSSSLLSGGSSTLSSFEDVIKSQHHYRNTSDNMNKLRIDPDYYHHDDGNTTSNFCEQNLSRSFSTMKLNEEEQESVASTSPTATFWSHNYSNRKNVGMISHKYFASDHHSTHASFYGITTHDHLDVLGRLTSPMAYSNRGPLNKMDLKCHIHHIGIPLMDLPNDVTSSNGISDLPRYGTYAIENSSNNLPKVPHVKPCMDSENGRRYKAHSSCVQIPIMRKLEIIDWEGTLIDETSKGHRRFLRAQEKRFSPAKGFRKCGRTERMCSFSSSLPLKLSSLREVKGYIYHIAKDQQGCRFLQRMFDVGSPQDVLVISNAIIDHVVELMMNPFGNYLIQNLLEVCNEEQRMKILHMVTEESGQIVRISLNTHGTRVVQKLIETLKTREQISLIISSLEPGFLSLIKDLNGNHVIQRCLQYLANEDTKFIFVAAAKHCVDIATHQHGCCVLQRCITHGIGYHQERLIVEINTVVVF</sequence>
<dbReference type="InterPro" id="IPR033133">
    <property type="entry name" value="PUM-HD"/>
</dbReference>
<dbReference type="EMBL" id="CAMAPE010000004">
    <property type="protein sequence ID" value="CAH9058370.1"/>
    <property type="molecule type" value="Genomic_DNA"/>
</dbReference>
<evidence type="ECO:0000256" key="4">
    <source>
        <dbReference type="PROSITE-ProRule" id="PRU00317"/>
    </source>
</evidence>
<feature type="repeat" description="Pumilio" evidence="4">
    <location>
        <begin position="498"/>
        <end position="534"/>
    </location>
</feature>
<dbReference type="GO" id="GO:0005737">
    <property type="term" value="C:cytoplasm"/>
    <property type="evidence" value="ECO:0007669"/>
    <property type="project" value="TreeGrafter"/>
</dbReference>
<dbReference type="PANTHER" id="PTHR12537:SF13">
    <property type="entry name" value="PUMILIO HOMOLOGY DOMAIN FAMILY MEMBER 4"/>
    <property type="match status" value="1"/>
</dbReference>
<dbReference type="OrthoDB" id="668540at2759"/>
<dbReference type="Proteomes" id="UP001152484">
    <property type="component" value="Unassembled WGS sequence"/>
</dbReference>
<keyword evidence="3" id="KW-0694">RNA-binding</keyword>
<feature type="repeat" description="Pumilio" evidence="4">
    <location>
        <begin position="425"/>
        <end position="461"/>
    </location>
</feature>
<organism evidence="6 7">
    <name type="scientific">Cuscuta europaea</name>
    <name type="common">European dodder</name>
    <dbReference type="NCBI Taxonomy" id="41803"/>
    <lineage>
        <taxon>Eukaryota</taxon>
        <taxon>Viridiplantae</taxon>
        <taxon>Streptophyta</taxon>
        <taxon>Embryophyta</taxon>
        <taxon>Tracheophyta</taxon>
        <taxon>Spermatophyta</taxon>
        <taxon>Magnoliopsida</taxon>
        <taxon>eudicotyledons</taxon>
        <taxon>Gunneridae</taxon>
        <taxon>Pentapetalae</taxon>
        <taxon>asterids</taxon>
        <taxon>lamiids</taxon>
        <taxon>Solanales</taxon>
        <taxon>Convolvulaceae</taxon>
        <taxon>Cuscuteae</taxon>
        <taxon>Cuscuta</taxon>
        <taxon>Cuscuta subgen. Cuscuta</taxon>
    </lineage>
</organism>
<dbReference type="InterPro" id="IPR001313">
    <property type="entry name" value="Pumilio_RNA-bd_rpt"/>
</dbReference>
<dbReference type="AlphaFoldDB" id="A0A9P0YIF6"/>
<gene>
    <name evidence="6" type="ORF">CEURO_LOCUS1241</name>
</gene>
<dbReference type="InterPro" id="IPR011989">
    <property type="entry name" value="ARM-like"/>
</dbReference>
<dbReference type="Pfam" id="PF00806">
    <property type="entry name" value="PUF"/>
    <property type="match status" value="5"/>
</dbReference>
<keyword evidence="2" id="KW-0810">Translation regulation</keyword>
<dbReference type="SMART" id="SM00025">
    <property type="entry name" value="Pumilio"/>
    <property type="match status" value="5"/>
</dbReference>
<protein>
    <recommendedName>
        <fullName evidence="5">PUM-HD domain-containing protein</fullName>
    </recommendedName>
</protein>
<dbReference type="PANTHER" id="PTHR12537">
    <property type="entry name" value="RNA BINDING PROTEIN PUMILIO-RELATED"/>
    <property type="match status" value="1"/>
</dbReference>
<feature type="domain" description="PUM-HD" evidence="5">
    <location>
        <begin position="326"/>
        <end position="541"/>
    </location>
</feature>
<feature type="repeat" description="Pumilio" evidence="4">
    <location>
        <begin position="386"/>
        <end position="421"/>
    </location>
</feature>
<dbReference type="SUPFAM" id="SSF48371">
    <property type="entry name" value="ARM repeat"/>
    <property type="match status" value="1"/>
</dbReference>
<keyword evidence="7" id="KW-1185">Reference proteome</keyword>
<dbReference type="InterPro" id="IPR016024">
    <property type="entry name" value="ARM-type_fold"/>
</dbReference>
<evidence type="ECO:0000256" key="2">
    <source>
        <dbReference type="ARBA" id="ARBA00022845"/>
    </source>
</evidence>
<evidence type="ECO:0000256" key="1">
    <source>
        <dbReference type="ARBA" id="ARBA00022737"/>
    </source>
</evidence>
<keyword evidence="1" id="KW-0677">Repeat</keyword>
<dbReference type="GO" id="GO:0006417">
    <property type="term" value="P:regulation of translation"/>
    <property type="evidence" value="ECO:0007669"/>
    <property type="project" value="UniProtKB-KW"/>
</dbReference>
<evidence type="ECO:0000313" key="7">
    <source>
        <dbReference type="Proteomes" id="UP001152484"/>
    </source>
</evidence>
<evidence type="ECO:0000313" key="6">
    <source>
        <dbReference type="EMBL" id="CAH9058370.1"/>
    </source>
</evidence>
<dbReference type="Gene3D" id="1.25.10.10">
    <property type="entry name" value="Leucine-rich Repeat Variant"/>
    <property type="match status" value="1"/>
</dbReference>
<comment type="caution">
    <text evidence="6">The sequence shown here is derived from an EMBL/GenBank/DDBJ whole genome shotgun (WGS) entry which is preliminary data.</text>
</comment>
<dbReference type="PROSITE" id="PS50303">
    <property type="entry name" value="PUM_HD"/>
    <property type="match status" value="1"/>
</dbReference>
<dbReference type="GO" id="GO:0003729">
    <property type="term" value="F:mRNA binding"/>
    <property type="evidence" value="ECO:0007669"/>
    <property type="project" value="TreeGrafter"/>
</dbReference>
<dbReference type="PROSITE" id="PS50302">
    <property type="entry name" value="PUM"/>
    <property type="match status" value="5"/>
</dbReference>
<evidence type="ECO:0000259" key="5">
    <source>
        <dbReference type="PROSITE" id="PS50303"/>
    </source>
</evidence>
<name>A0A9P0YIF6_CUSEU</name>
<proteinExistence type="predicted"/>
<evidence type="ECO:0000256" key="3">
    <source>
        <dbReference type="ARBA" id="ARBA00022884"/>
    </source>
</evidence>
<accession>A0A9P0YIF6</accession>
<feature type="repeat" description="Pumilio" evidence="4">
    <location>
        <begin position="350"/>
        <end position="385"/>
    </location>
</feature>
<feature type="repeat" description="Pumilio" evidence="4">
    <location>
        <begin position="462"/>
        <end position="497"/>
    </location>
</feature>